<reference evidence="4" key="1">
    <citation type="submission" date="2021-02" db="EMBL/GenBank/DDBJ databases">
        <authorList>
            <person name="Nowell W R."/>
        </authorList>
    </citation>
    <scope>NUCLEOTIDE SEQUENCE</scope>
</reference>
<dbReference type="EMBL" id="CAJNOR010000041">
    <property type="protein sequence ID" value="CAF0768943.1"/>
    <property type="molecule type" value="Genomic_DNA"/>
</dbReference>
<proteinExistence type="predicted"/>
<dbReference type="Proteomes" id="UP000663828">
    <property type="component" value="Unassembled WGS sequence"/>
</dbReference>
<feature type="signal peptide" evidence="3">
    <location>
        <begin position="1"/>
        <end position="23"/>
    </location>
</feature>
<keyword evidence="2" id="KW-0812">Transmembrane</keyword>
<keyword evidence="2" id="KW-0472">Membrane</keyword>
<accession>A0A813QLV9</accession>
<dbReference type="SUPFAM" id="SSF63825">
    <property type="entry name" value="YWTD domain"/>
    <property type="match status" value="1"/>
</dbReference>
<dbReference type="OrthoDB" id="10023569at2759"/>
<feature type="compositionally biased region" description="Low complexity" evidence="1">
    <location>
        <begin position="349"/>
        <end position="358"/>
    </location>
</feature>
<evidence type="ECO:0000313" key="6">
    <source>
        <dbReference type="Proteomes" id="UP000663828"/>
    </source>
</evidence>
<feature type="region of interest" description="Disordered" evidence="1">
    <location>
        <begin position="310"/>
        <end position="358"/>
    </location>
</feature>
<evidence type="ECO:0000256" key="3">
    <source>
        <dbReference type="SAM" id="SignalP"/>
    </source>
</evidence>
<dbReference type="EMBL" id="CAJNOJ010000084">
    <property type="protein sequence ID" value="CAF1065922.1"/>
    <property type="molecule type" value="Genomic_DNA"/>
</dbReference>
<evidence type="ECO:0000256" key="1">
    <source>
        <dbReference type="SAM" id="MobiDB-lite"/>
    </source>
</evidence>
<keyword evidence="6" id="KW-1185">Reference proteome</keyword>
<protein>
    <submittedName>
        <fullName evidence="4">Uncharacterized protein</fullName>
    </submittedName>
</protein>
<comment type="caution">
    <text evidence="4">The sequence shown here is derived from an EMBL/GenBank/DDBJ whole genome shotgun (WGS) entry which is preliminary data.</text>
</comment>
<evidence type="ECO:0000313" key="4">
    <source>
        <dbReference type="EMBL" id="CAF0768943.1"/>
    </source>
</evidence>
<evidence type="ECO:0000313" key="5">
    <source>
        <dbReference type="EMBL" id="CAF1065922.1"/>
    </source>
</evidence>
<keyword evidence="3" id="KW-0732">Signal</keyword>
<keyword evidence="2" id="KW-1133">Transmembrane helix</keyword>
<feature type="chain" id="PRO_5036409203" evidence="3">
    <location>
        <begin position="24"/>
        <end position="433"/>
    </location>
</feature>
<organism evidence="4 6">
    <name type="scientific">Adineta ricciae</name>
    <name type="common">Rotifer</name>
    <dbReference type="NCBI Taxonomy" id="249248"/>
    <lineage>
        <taxon>Eukaryota</taxon>
        <taxon>Metazoa</taxon>
        <taxon>Spiralia</taxon>
        <taxon>Gnathifera</taxon>
        <taxon>Rotifera</taxon>
        <taxon>Eurotatoria</taxon>
        <taxon>Bdelloidea</taxon>
        <taxon>Adinetida</taxon>
        <taxon>Adinetidae</taxon>
        <taxon>Adineta</taxon>
    </lineage>
</organism>
<gene>
    <name evidence="5" type="ORF">EDS130_LOCUS18175</name>
    <name evidence="4" type="ORF">XAT740_LOCUS1345</name>
</gene>
<name>A0A813QLV9_ADIRI</name>
<feature type="compositionally biased region" description="Low complexity" evidence="1">
    <location>
        <begin position="310"/>
        <end position="342"/>
    </location>
</feature>
<evidence type="ECO:0000256" key="2">
    <source>
        <dbReference type="SAM" id="Phobius"/>
    </source>
</evidence>
<sequence length="433" mass="48671">MMNVLYHETFCIFLILLSQIIDCRITNPAIGILAESNLYLAQIREFNYTNDNLQLVYHHTDPIYSLQSLAANHFIHRLYICSPSTIYTLDTHLGSHVVPLIPIDETPCRSSLTYLSGETALFWAVRRGVIRLNFDEMSRKGVWNSTTPILDMIFNDTLSADDIDVYLSISIASQQSVILYCKADRRFRLVSFQSCLFIASGYSEIISLAMTDNRLFAADRVEQQIYMLTLLPNGIVLSKDVLPLNTSTVADIHSMFIYENNLIWLTTSGHVRLVSLETYEVRNLFWLDEQLKTIRLVSFAQWPNRTTTSTTTTTTIATTTKRTSTKHSTSTTTTRKLTTSTSPSEQADSTTTSTNVNSSPWKATTFVTSIILGIALFLCAAMITCVLLNYRLGRVVPNSFTNIFHILRNRTTVTSTATPGTTATSAFFDESLT</sequence>
<dbReference type="Proteomes" id="UP000663852">
    <property type="component" value="Unassembled WGS sequence"/>
</dbReference>
<dbReference type="AlphaFoldDB" id="A0A813QLV9"/>
<feature type="transmembrane region" description="Helical" evidence="2">
    <location>
        <begin position="366"/>
        <end position="390"/>
    </location>
</feature>